<evidence type="ECO:0008006" key="3">
    <source>
        <dbReference type="Google" id="ProtNLM"/>
    </source>
</evidence>
<sequence length="127" mass="15072">MAHADIVSTLNLFNLPYDPEFDEEQEWTPEEFKWFFRLVDLRLNAHLATLYHPKTPPPQGRKNIFSLRKEELVHIYYFTPISALLSLRLVSKRFEKSATARLECLDVFPDICRKDGWRAAYDRQNDV</sequence>
<protein>
    <recommendedName>
        <fullName evidence="3">F-box domain-containing protein</fullName>
    </recommendedName>
</protein>
<keyword evidence="2" id="KW-1185">Reference proteome</keyword>
<proteinExistence type="predicted"/>
<name>M2Z841_PSEFD</name>
<dbReference type="KEGG" id="pfj:MYCFIDRAFT_81910"/>
<gene>
    <name evidence="1" type="ORF">MYCFIDRAFT_81910</name>
</gene>
<dbReference type="EMBL" id="KB446556">
    <property type="protein sequence ID" value="EME85945.1"/>
    <property type="molecule type" value="Genomic_DNA"/>
</dbReference>
<dbReference type="VEuPathDB" id="FungiDB:MYCFIDRAFT_81910"/>
<evidence type="ECO:0000313" key="2">
    <source>
        <dbReference type="Proteomes" id="UP000016932"/>
    </source>
</evidence>
<evidence type="ECO:0000313" key="1">
    <source>
        <dbReference type="EMBL" id="EME85945.1"/>
    </source>
</evidence>
<dbReference type="RefSeq" id="XP_007922809.1">
    <property type="nucleotide sequence ID" value="XM_007924618.1"/>
</dbReference>
<organism evidence="1 2">
    <name type="scientific">Pseudocercospora fijiensis (strain CIRAD86)</name>
    <name type="common">Black leaf streak disease fungus</name>
    <name type="synonym">Mycosphaerella fijiensis</name>
    <dbReference type="NCBI Taxonomy" id="383855"/>
    <lineage>
        <taxon>Eukaryota</taxon>
        <taxon>Fungi</taxon>
        <taxon>Dikarya</taxon>
        <taxon>Ascomycota</taxon>
        <taxon>Pezizomycotina</taxon>
        <taxon>Dothideomycetes</taxon>
        <taxon>Dothideomycetidae</taxon>
        <taxon>Mycosphaerellales</taxon>
        <taxon>Mycosphaerellaceae</taxon>
        <taxon>Pseudocercospora</taxon>
    </lineage>
</organism>
<dbReference type="Proteomes" id="UP000016932">
    <property type="component" value="Unassembled WGS sequence"/>
</dbReference>
<dbReference type="HOGENOM" id="CLU_1971489_0_0_1"/>
<dbReference type="AlphaFoldDB" id="M2Z841"/>
<accession>M2Z841</accession>
<reference evidence="1 2" key="1">
    <citation type="journal article" date="2012" name="PLoS Pathog.">
        <title>Diverse lifestyles and strategies of plant pathogenesis encoded in the genomes of eighteen Dothideomycetes fungi.</title>
        <authorList>
            <person name="Ohm R.A."/>
            <person name="Feau N."/>
            <person name="Henrissat B."/>
            <person name="Schoch C.L."/>
            <person name="Horwitz B.A."/>
            <person name="Barry K.W."/>
            <person name="Condon B.J."/>
            <person name="Copeland A.C."/>
            <person name="Dhillon B."/>
            <person name="Glaser F."/>
            <person name="Hesse C.N."/>
            <person name="Kosti I."/>
            <person name="LaButti K."/>
            <person name="Lindquist E.A."/>
            <person name="Lucas S."/>
            <person name="Salamov A.A."/>
            <person name="Bradshaw R.E."/>
            <person name="Ciuffetti L."/>
            <person name="Hamelin R.C."/>
            <person name="Kema G.H.J."/>
            <person name="Lawrence C."/>
            <person name="Scott J.A."/>
            <person name="Spatafora J.W."/>
            <person name="Turgeon B.G."/>
            <person name="de Wit P.J.G.M."/>
            <person name="Zhong S."/>
            <person name="Goodwin S.B."/>
            <person name="Grigoriev I.V."/>
        </authorList>
    </citation>
    <scope>NUCLEOTIDE SEQUENCE [LARGE SCALE GENOMIC DNA]</scope>
    <source>
        <strain evidence="1 2">CIRAD86</strain>
    </source>
</reference>
<dbReference type="GeneID" id="19341881"/>